<reference evidence="1 2" key="1">
    <citation type="journal article" date="2021" name="Commun. Biol.">
        <title>The genome of Shorea leprosula (Dipterocarpaceae) highlights the ecological relevance of drought in aseasonal tropical rainforests.</title>
        <authorList>
            <person name="Ng K.K.S."/>
            <person name="Kobayashi M.J."/>
            <person name="Fawcett J.A."/>
            <person name="Hatakeyama M."/>
            <person name="Paape T."/>
            <person name="Ng C.H."/>
            <person name="Ang C.C."/>
            <person name="Tnah L.H."/>
            <person name="Lee C.T."/>
            <person name="Nishiyama T."/>
            <person name="Sese J."/>
            <person name="O'Brien M.J."/>
            <person name="Copetti D."/>
            <person name="Mohd Noor M.I."/>
            <person name="Ong R.C."/>
            <person name="Putra M."/>
            <person name="Sireger I.Z."/>
            <person name="Indrioko S."/>
            <person name="Kosugi Y."/>
            <person name="Izuno A."/>
            <person name="Isagi Y."/>
            <person name="Lee S.L."/>
            <person name="Shimizu K.K."/>
        </authorList>
    </citation>
    <scope>NUCLEOTIDE SEQUENCE [LARGE SCALE GENOMIC DNA]</scope>
    <source>
        <strain evidence="1">214</strain>
    </source>
</reference>
<gene>
    <name evidence="1" type="ORF">SLEP1_g45790</name>
</gene>
<comment type="caution">
    <text evidence="1">The sequence shown here is derived from an EMBL/GenBank/DDBJ whole genome shotgun (WGS) entry which is preliminary data.</text>
</comment>
<accession>A0AAV5LKZ6</accession>
<protein>
    <submittedName>
        <fullName evidence="1">Uncharacterized protein</fullName>
    </submittedName>
</protein>
<name>A0AAV5LKZ6_9ROSI</name>
<proteinExistence type="predicted"/>
<evidence type="ECO:0000313" key="2">
    <source>
        <dbReference type="Proteomes" id="UP001054252"/>
    </source>
</evidence>
<dbReference type="EMBL" id="BPVZ01000124">
    <property type="protein sequence ID" value="GKV37814.1"/>
    <property type="molecule type" value="Genomic_DNA"/>
</dbReference>
<evidence type="ECO:0000313" key="1">
    <source>
        <dbReference type="EMBL" id="GKV37814.1"/>
    </source>
</evidence>
<sequence length="55" mass="6433">MNGVAAEAMLMMIVSRRLRGNSSNRQRSFSSRDWLRWPADHTVIGFRNLTNIWLI</sequence>
<dbReference type="Proteomes" id="UP001054252">
    <property type="component" value="Unassembled WGS sequence"/>
</dbReference>
<organism evidence="1 2">
    <name type="scientific">Rubroshorea leprosula</name>
    <dbReference type="NCBI Taxonomy" id="152421"/>
    <lineage>
        <taxon>Eukaryota</taxon>
        <taxon>Viridiplantae</taxon>
        <taxon>Streptophyta</taxon>
        <taxon>Embryophyta</taxon>
        <taxon>Tracheophyta</taxon>
        <taxon>Spermatophyta</taxon>
        <taxon>Magnoliopsida</taxon>
        <taxon>eudicotyledons</taxon>
        <taxon>Gunneridae</taxon>
        <taxon>Pentapetalae</taxon>
        <taxon>rosids</taxon>
        <taxon>malvids</taxon>
        <taxon>Malvales</taxon>
        <taxon>Dipterocarpaceae</taxon>
        <taxon>Rubroshorea</taxon>
    </lineage>
</organism>
<dbReference type="AlphaFoldDB" id="A0AAV5LKZ6"/>
<keyword evidence="2" id="KW-1185">Reference proteome</keyword>